<dbReference type="AlphaFoldDB" id="A0A7W5BIR7"/>
<organism evidence="1 2">
    <name type="scientific">Rhizobium pisi</name>
    <dbReference type="NCBI Taxonomy" id="574561"/>
    <lineage>
        <taxon>Bacteria</taxon>
        <taxon>Pseudomonadati</taxon>
        <taxon>Pseudomonadota</taxon>
        <taxon>Alphaproteobacteria</taxon>
        <taxon>Hyphomicrobiales</taxon>
        <taxon>Rhizobiaceae</taxon>
        <taxon>Rhizobium/Agrobacterium group</taxon>
        <taxon>Rhizobium</taxon>
    </lineage>
</organism>
<name>A0A7W5BIR7_9HYPH</name>
<keyword evidence="2" id="KW-1185">Reference proteome</keyword>
<comment type="caution">
    <text evidence="1">The sequence shown here is derived from an EMBL/GenBank/DDBJ whole genome shotgun (WGS) entry which is preliminary data.</text>
</comment>
<dbReference type="Proteomes" id="UP000518315">
    <property type="component" value="Unassembled WGS sequence"/>
</dbReference>
<reference evidence="1 2" key="1">
    <citation type="submission" date="2020-08" db="EMBL/GenBank/DDBJ databases">
        <title>Genomic Encyclopedia of Type Strains, Phase III (KMG-III): the genomes of soil and plant-associated and newly described type strains.</title>
        <authorList>
            <person name="Whitman W."/>
        </authorList>
    </citation>
    <scope>NUCLEOTIDE SEQUENCE [LARGE SCALE GENOMIC DNA]</scope>
    <source>
        <strain evidence="1 2">CECT 4113</strain>
    </source>
</reference>
<accession>A0A7W5BIR7</accession>
<gene>
    <name evidence="1" type="ORF">FHS26_001228</name>
</gene>
<evidence type="ECO:0000313" key="1">
    <source>
        <dbReference type="EMBL" id="MBB3133524.1"/>
    </source>
</evidence>
<proteinExistence type="predicted"/>
<sequence length="33" mass="3814">MQSATVSRWNQLGARKRSYRFPMAVMVTVKKGQ</sequence>
<protein>
    <submittedName>
        <fullName evidence="1">Uncharacterized protein</fullName>
    </submittedName>
</protein>
<dbReference type="EMBL" id="JACHXH010000003">
    <property type="protein sequence ID" value="MBB3133524.1"/>
    <property type="molecule type" value="Genomic_DNA"/>
</dbReference>
<evidence type="ECO:0000313" key="2">
    <source>
        <dbReference type="Proteomes" id="UP000518315"/>
    </source>
</evidence>